<proteinExistence type="predicted"/>
<feature type="domain" description="Retrotransposon gag" evidence="1">
    <location>
        <begin position="122"/>
        <end position="208"/>
    </location>
</feature>
<gene>
    <name evidence="2" type="ORF">SKAU_G00364040</name>
</gene>
<dbReference type="Pfam" id="PF03732">
    <property type="entry name" value="Retrotrans_gag"/>
    <property type="match status" value="1"/>
</dbReference>
<protein>
    <recommendedName>
        <fullName evidence="1">Retrotransposon gag domain-containing protein</fullName>
    </recommendedName>
</protein>
<name>A0A9Q1EIZ8_SYNKA</name>
<dbReference type="OrthoDB" id="1430630at2759"/>
<keyword evidence="3" id="KW-1185">Reference proteome</keyword>
<evidence type="ECO:0000313" key="2">
    <source>
        <dbReference type="EMBL" id="KAJ8339618.1"/>
    </source>
</evidence>
<dbReference type="Proteomes" id="UP001152622">
    <property type="component" value="Chromosome 17"/>
</dbReference>
<dbReference type="PANTHER" id="PTHR15503">
    <property type="entry name" value="LDOC1 RELATED"/>
    <property type="match status" value="1"/>
</dbReference>
<dbReference type="AlphaFoldDB" id="A0A9Q1EIZ8"/>
<dbReference type="InterPro" id="IPR005162">
    <property type="entry name" value="Retrotrans_gag_dom"/>
</dbReference>
<evidence type="ECO:0000313" key="3">
    <source>
        <dbReference type="Proteomes" id="UP001152622"/>
    </source>
</evidence>
<evidence type="ECO:0000259" key="1">
    <source>
        <dbReference type="Pfam" id="PF03732"/>
    </source>
</evidence>
<dbReference type="InterPro" id="IPR032567">
    <property type="entry name" value="RTL1-rel"/>
</dbReference>
<comment type="caution">
    <text evidence="2">The sequence shown here is derived from an EMBL/GenBank/DDBJ whole genome shotgun (WGS) entry which is preliminary data.</text>
</comment>
<reference evidence="2" key="1">
    <citation type="journal article" date="2023" name="Science">
        <title>Genome structures resolve the early diversification of teleost fishes.</title>
        <authorList>
            <person name="Parey E."/>
            <person name="Louis A."/>
            <person name="Montfort J."/>
            <person name="Bouchez O."/>
            <person name="Roques C."/>
            <person name="Iampietro C."/>
            <person name="Lluch J."/>
            <person name="Castinel A."/>
            <person name="Donnadieu C."/>
            <person name="Desvignes T."/>
            <person name="Floi Bucao C."/>
            <person name="Jouanno E."/>
            <person name="Wen M."/>
            <person name="Mejri S."/>
            <person name="Dirks R."/>
            <person name="Jansen H."/>
            <person name="Henkel C."/>
            <person name="Chen W.J."/>
            <person name="Zahm M."/>
            <person name="Cabau C."/>
            <person name="Klopp C."/>
            <person name="Thompson A.W."/>
            <person name="Robinson-Rechavi M."/>
            <person name="Braasch I."/>
            <person name="Lecointre G."/>
            <person name="Bobe J."/>
            <person name="Postlethwait J.H."/>
            <person name="Berthelot C."/>
            <person name="Roest Crollius H."/>
            <person name="Guiguen Y."/>
        </authorList>
    </citation>
    <scope>NUCLEOTIDE SEQUENCE</scope>
    <source>
        <strain evidence="2">WJC10195</strain>
    </source>
</reference>
<dbReference type="PANTHER" id="PTHR15503:SF22">
    <property type="entry name" value="TRANSPOSON TY3-I GAG POLYPROTEIN"/>
    <property type="match status" value="1"/>
</dbReference>
<organism evidence="2 3">
    <name type="scientific">Synaphobranchus kaupii</name>
    <name type="common">Kaup's arrowtooth eel</name>
    <dbReference type="NCBI Taxonomy" id="118154"/>
    <lineage>
        <taxon>Eukaryota</taxon>
        <taxon>Metazoa</taxon>
        <taxon>Chordata</taxon>
        <taxon>Craniata</taxon>
        <taxon>Vertebrata</taxon>
        <taxon>Euteleostomi</taxon>
        <taxon>Actinopterygii</taxon>
        <taxon>Neopterygii</taxon>
        <taxon>Teleostei</taxon>
        <taxon>Anguilliformes</taxon>
        <taxon>Synaphobranchidae</taxon>
        <taxon>Synaphobranchus</taxon>
    </lineage>
</organism>
<dbReference type="EMBL" id="JAINUF010000017">
    <property type="protein sequence ID" value="KAJ8339618.1"/>
    <property type="molecule type" value="Genomic_DNA"/>
</dbReference>
<accession>A0A9Q1EIZ8</accession>
<sequence length="306" mass="34715">MDPADSTAMFHALQKQGLIVQQHAQGIFELREEIKELCAEMRRLAIAVQPRTPEQPAKLPAIPPSNPMGAWQFREPQQPPPERFGGEPERCKAFLLQCDFVFRQQPLTYPTDERRIGYVMGLLKGKALDWATAVWSGGSFPPSYMVFTEEIRKVFQHASSDQEPSQQLIALRQGLRSAADHSIDFRTIAAATHWNNSALADLFRASLNGALQDELAHQEPIREFDALVRAAIRLDNRYRLRRTERPVPPGQPYPRRVPASLTVENQDGVIEPMDISRAGVKISPEERRRRRETGACFYCGEERESS</sequence>